<gene>
    <name evidence="1" type="ORF">S06H3_56020</name>
</gene>
<evidence type="ECO:0000313" key="1">
    <source>
        <dbReference type="EMBL" id="GAI49395.1"/>
    </source>
</evidence>
<reference evidence="1" key="1">
    <citation type="journal article" date="2014" name="Front. Microbiol.">
        <title>High frequency of phylogenetically diverse reductive dehalogenase-homologous genes in deep subseafloor sedimentary metagenomes.</title>
        <authorList>
            <person name="Kawai M."/>
            <person name="Futagami T."/>
            <person name="Toyoda A."/>
            <person name="Takaki Y."/>
            <person name="Nishi S."/>
            <person name="Hori S."/>
            <person name="Arai W."/>
            <person name="Tsubouchi T."/>
            <person name="Morono Y."/>
            <person name="Uchiyama I."/>
            <person name="Ito T."/>
            <person name="Fujiyama A."/>
            <person name="Inagaki F."/>
            <person name="Takami H."/>
        </authorList>
    </citation>
    <scope>NUCLEOTIDE SEQUENCE</scope>
    <source>
        <strain evidence="1">Expedition CK06-06</strain>
    </source>
</reference>
<organism evidence="1">
    <name type="scientific">marine sediment metagenome</name>
    <dbReference type="NCBI Taxonomy" id="412755"/>
    <lineage>
        <taxon>unclassified sequences</taxon>
        <taxon>metagenomes</taxon>
        <taxon>ecological metagenomes</taxon>
    </lineage>
</organism>
<accession>X1QEE8</accession>
<feature type="non-terminal residue" evidence="1">
    <location>
        <position position="52"/>
    </location>
</feature>
<dbReference type="AlphaFoldDB" id="X1QEE8"/>
<proteinExistence type="predicted"/>
<sequence length="52" mass="5838">MSCDICHKNEASVHLTEIIDNQITELHLCEECARQKGAQMEQHFGLADLLAV</sequence>
<evidence type="ECO:0008006" key="2">
    <source>
        <dbReference type="Google" id="ProtNLM"/>
    </source>
</evidence>
<comment type="caution">
    <text evidence="1">The sequence shown here is derived from an EMBL/GenBank/DDBJ whole genome shotgun (WGS) entry which is preliminary data.</text>
</comment>
<protein>
    <recommendedName>
        <fullName evidence="2">ClpX-type ZB domain-containing protein</fullName>
    </recommendedName>
</protein>
<name>X1QEE8_9ZZZZ</name>
<dbReference type="EMBL" id="BARV01035992">
    <property type="protein sequence ID" value="GAI49395.1"/>
    <property type="molecule type" value="Genomic_DNA"/>
</dbReference>